<accession>A0A2G2YJF5</accession>
<reference evidence="6 7" key="1">
    <citation type="journal article" date="2014" name="Nat. Genet.">
        <title>Genome sequence of the hot pepper provides insights into the evolution of pungency in Capsicum species.</title>
        <authorList>
            <person name="Kim S."/>
            <person name="Park M."/>
            <person name="Yeom S.I."/>
            <person name="Kim Y.M."/>
            <person name="Lee J.M."/>
            <person name="Lee H.A."/>
            <person name="Seo E."/>
            <person name="Choi J."/>
            <person name="Cheong K."/>
            <person name="Kim K.T."/>
            <person name="Jung K."/>
            <person name="Lee G.W."/>
            <person name="Oh S.K."/>
            <person name="Bae C."/>
            <person name="Kim S.B."/>
            <person name="Lee H.Y."/>
            <person name="Kim S.Y."/>
            <person name="Kim M.S."/>
            <person name="Kang B.C."/>
            <person name="Jo Y.D."/>
            <person name="Yang H.B."/>
            <person name="Jeong H.J."/>
            <person name="Kang W.H."/>
            <person name="Kwon J.K."/>
            <person name="Shin C."/>
            <person name="Lim J.Y."/>
            <person name="Park J.H."/>
            <person name="Huh J.H."/>
            <person name="Kim J.S."/>
            <person name="Kim B.D."/>
            <person name="Cohen O."/>
            <person name="Paran I."/>
            <person name="Suh M.C."/>
            <person name="Lee S.B."/>
            <person name="Kim Y.K."/>
            <person name="Shin Y."/>
            <person name="Noh S.J."/>
            <person name="Park J."/>
            <person name="Seo Y.S."/>
            <person name="Kwon S.Y."/>
            <person name="Kim H.A."/>
            <person name="Park J.M."/>
            <person name="Kim H.J."/>
            <person name="Choi S.B."/>
            <person name="Bosland P.W."/>
            <person name="Reeves G."/>
            <person name="Jo S.H."/>
            <person name="Lee B.W."/>
            <person name="Cho H.T."/>
            <person name="Choi H.S."/>
            <person name="Lee M.S."/>
            <person name="Yu Y."/>
            <person name="Do Choi Y."/>
            <person name="Park B.S."/>
            <person name="van Deynze A."/>
            <person name="Ashrafi H."/>
            <person name="Hill T."/>
            <person name="Kim W.T."/>
            <person name="Pai H.S."/>
            <person name="Ahn H.K."/>
            <person name="Yeam I."/>
            <person name="Giovannoni J.J."/>
            <person name="Rose J.K."/>
            <person name="Sorensen I."/>
            <person name="Lee S.J."/>
            <person name="Kim R.W."/>
            <person name="Choi I.Y."/>
            <person name="Choi B.S."/>
            <person name="Lim J.S."/>
            <person name="Lee Y.H."/>
            <person name="Choi D."/>
        </authorList>
    </citation>
    <scope>NUCLEOTIDE SEQUENCE [LARGE SCALE GENOMIC DNA]</scope>
    <source>
        <strain evidence="7">cv. CM334</strain>
    </source>
</reference>
<dbReference type="OMA" id="ISRDECD"/>
<dbReference type="InterPro" id="IPR015410">
    <property type="entry name" value="DUF1985"/>
</dbReference>
<protein>
    <recommendedName>
        <fullName evidence="5">Ubiquitin-like protease family profile domain-containing protein</fullName>
    </recommendedName>
</protein>
<evidence type="ECO:0000313" key="6">
    <source>
        <dbReference type="EMBL" id="PHT69873.1"/>
    </source>
</evidence>
<dbReference type="EMBL" id="AYRZ02000010">
    <property type="protein sequence ID" value="PHT69873.1"/>
    <property type="molecule type" value="Genomic_DNA"/>
</dbReference>
<dbReference type="InterPro" id="IPR038765">
    <property type="entry name" value="Papain-like_cys_pep_sf"/>
</dbReference>
<organism evidence="6 7">
    <name type="scientific">Capsicum annuum</name>
    <name type="common">Capsicum pepper</name>
    <dbReference type="NCBI Taxonomy" id="4072"/>
    <lineage>
        <taxon>Eukaryota</taxon>
        <taxon>Viridiplantae</taxon>
        <taxon>Streptophyta</taxon>
        <taxon>Embryophyta</taxon>
        <taxon>Tracheophyta</taxon>
        <taxon>Spermatophyta</taxon>
        <taxon>Magnoliopsida</taxon>
        <taxon>eudicotyledons</taxon>
        <taxon>Gunneridae</taxon>
        <taxon>Pentapetalae</taxon>
        <taxon>asterids</taxon>
        <taxon>lamiids</taxon>
        <taxon>Solanales</taxon>
        <taxon>Solanaceae</taxon>
        <taxon>Solanoideae</taxon>
        <taxon>Capsiceae</taxon>
        <taxon>Capsicum</taxon>
    </lineage>
</organism>
<evidence type="ECO:0000256" key="1">
    <source>
        <dbReference type="ARBA" id="ARBA00005234"/>
    </source>
</evidence>
<dbReference type="GO" id="GO:0006508">
    <property type="term" value="P:proteolysis"/>
    <property type="evidence" value="ECO:0007669"/>
    <property type="project" value="UniProtKB-KW"/>
</dbReference>
<dbReference type="SUPFAM" id="SSF54001">
    <property type="entry name" value="Cysteine proteinases"/>
    <property type="match status" value="2"/>
</dbReference>
<proteinExistence type="inferred from homology"/>
<keyword evidence="3" id="KW-0378">Hydrolase</keyword>
<keyword evidence="7" id="KW-1185">Reference proteome</keyword>
<evidence type="ECO:0000256" key="4">
    <source>
        <dbReference type="SAM" id="MobiDB-lite"/>
    </source>
</evidence>
<evidence type="ECO:0000256" key="3">
    <source>
        <dbReference type="ARBA" id="ARBA00022801"/>
    </source>
</evidence>
<dbReference type="Proteomes" id="UP000222542">
    <property type="component" value="Unassembled WGS sequence"/>
</dbReference>
<dbReference type="AlphaFoldDB" id="A0A2G2YJF5"/>
<dbReference type="InterPro" id="IPR003653">
    <property type="entry name" value="Peptidase_C48_C"/>
</dbReference>
<comment type="caution">
    <text evidence="6">The sequence shown here is derived from an EMBL/GenBank/DDBJ whole genome shotgun (WGS) entry which is preliminary data.</text>
</comment>
<dbReference type="Gene3D" id="3.40.395.10">
    <property type="entry name" value="Adenoviral Proteinase, Chain A"/>
    <property type="match status" value="2"/>
</dbReference>
<dbReference type="Pfam" id="PF02902">
    <property type="entry name" value="Peptidase_C48"/>
    <property type="match status" value="2"/>
</dbReference>
<dbReference type="Pfam" id="PF09331">
    <property type="entry name" value="DUF1985"/>
    <property type="match status" value="1"/>
</dbReference>
<comment type="similarity">
    <text evidence="1">Belongs to the peptidase C48 family.</text>
</comment>
<name>A0A2G2YJF5_CAPAN</name>
<dbReference type="PANTHER" id="PTHR48302">
    <property type="entry name" value="ULP1 PROTEASE FAMILY, C-TERMINAL CATALYTIC DOMAIN CONTAINING PROTEIN"/>
    <property type="match status" value="1"/>
</dbReference>
<evidence type="ECO:0000259" key="5">
    <source>
        <dbReference type="PROSITE" id="PS50600"/>
    </source>
</evidence>
<dbReference type="GO" id="GO:0008234">
    <property type="term" value="F:cysteine-type peptidase activity"/>
    <property type="evidence" value="ECO:0007669"/>
    <property type="project" value="InterPro"/>
</dbReference>
<reference evidence="6 7" key="2">
    <citation type="journal article" date="2017" name="Genome Biol.">
        <title>New reference genome sequences of hot pepper reveal the massive evolution of plant disease-resistance genes by retroduplication.</title>
        <authorList>
            <person name="Kim S."/>
            <person name="Park J."/>
            <person name="Yeom S.I."/>
            <person name="Kim Y.M."/>
            <person name="Seo E."/>
            <person name="Kim K.T."/>
            <person name="Kim M.S."/>
            <person name="Lee J.M."/>
            <person name="Cheong K."/>
            <person name="Shin H.S."/>
            <person name="Kim S.B."/>
            <person name="Han K."/>
            <person name="Lee J."/>
            <person name="Park M."/>
            <person name="Lee H.A."/>
            <person name="Lee H.Y."/>
            <person name="Lee Y."/>
            <person name="Oh S."/>
            <person name="Lee J.H."/>
            <person name="Choi E."/>
            <person name="Choi E."/>
            <person name="Lee S.E."/>
            <person name="Jeon J."/>
            <person name="Kim H."/>
            <person name="Choi G."/>
            <person name="Song H."/>
            <person name="Lee J."/>
            <person name="Lee S.C."/>
            <person name="Kwon J.K."/>
            <person name="Lee H.Y."/>
            <person name="Koo N."/>
            <person name="Hong Y."/>
            <person name="Kim R.W."/>
            <person name="Kang W.H."/>
            <person name="Huh J.H."/>
            <person name="Kang B.C."/>
            <person name="Yang T.J."/>
            <person name="Lee Y.H."/>
            <person name="Bennetzen J.L."/>
            <person name="Choi D."/>
        </authorList>
    </citation>
    <scope>NUCLEOTIDE SEQUENCE [LARGE SCALE GENOMIC DNA]</scope>
    <source>
        <strain evidence="7">cv. CM334</strain>
    </source>
</reference>
<evidence type="ECO:0000313" key="7">
    <source>
        <dbReference type="Proteomes" id="UP000222542"/>
    </source>
</evidence>
<dbReference type="Gramene" id="PHT69873">
    <property type="protein sequence ID" value="PHT69873"/>
    <property type="gene ID" value="T459_24977"/>
</dbReference>
<feature type="domain" description="Ubiquitin-like protease family profile" evidence="5">
    <location>
        <begin position="553"/>
        <end position="836"/>
    </location>
</feature>
<dbReference type="PANTHER" id="PTHR48302:SF2">
    <property type="entry name" value="DUF1985 DOMAIN-CONTAINING PROTEIN"/>
    <property type="match status" value="1"/>
</dbReference>
<feature type="compositionally biased region" description="Basic and acidic residues" evidence="4">
    <location>
        <begin position="243"/>
        <end position="257"/>
    </location>
</feature>
<evidence type="ECO:0000256" key="2">
    <source>
        <dbReference type="ARBA" id="ARBA00022670"/>
    </source>
</evidence>
<keyword evidence="2" id="KW-0645">Protease</keyword>
<feature type="compositionally biased region" description="Basic residues" evidence="4">
    <location>
        <begin position="269"/>
        <end position="278"/>
    </location>
</feature>
<feature type="region of interest" description="Disordered" evidence="4">
    <location>
        <begin position="243"/>
        <end position="311"/>
    </location>
</feature>
<dbReference type="PROSITE" id="PS50600">
    <property type="entry name" value="ULP_PROTEASE"/>
    <property type="match status" value="1"/>
</dbReference>
<gene>
    <name evidence="6" type="ORF">T459_24977</name>
</gene>
<sequence>MKKKQCVVQAQLCRCVMTLEVKGSSSSGIMISANGTSLSFTPMEFAIITGLNCVSNRYDFTFDEGVPNGMIEKYFNGTKIIQKRQLFLAFTEKVWGENNDEDAKKFAILYFLHSFVLSNIDTVVIPCLHFDLVDSGRYKDFPWGSLTFEDLARSLNNRLKAGGKFYLIQEMPLAIQVWLYECCSNVPPKIALKVETRISRLLNWKTIAPRPHYEFLMNAMFKDNGKVVFKNIEPTEMEMAKLEIPKKDVTEDERSVDSDDDFQDPPPKKINKLSKKKQKVDSSTPVAKKPAGKKQVNIDDAHTQTRTPPHHAVKAAVMKTPVFKSIPTRQASSSKTKEGKKTVRVTFPQVCQKFKGVREEFTRIRQLVKKKFKKMVKAIEHSKQQHEDAEVEAQQMDYAGVETSPQQFSPIVDQNLDENQDGTKGCTDLHPDKTNIQIDSQHLIPDELLQSINLDYNHSEQIVHHDDRFTIPDELLPSLNAYRRENITRHPLATSEEEQINEHFNDKKSESVVQEHCQKNKENVDSSSKADMHGEVDVGTEEQIMTTPKTQDLTIDEKGDETVLPDSQDTISDDLLSTLNVYSSKSIIVHPSANREIQTPIAKLRIKRPSKFKESPYTMKFVSAGESSEGHIRIFPQKHPFVYHPIDGIVDTKIVNKKKSKYDPNRSYKFSTVDYNFMNIISSLHDIYSADAENLMAGGHMAHVNEYIHGFCMYAAVPWHTVEDIYIPVNIKEKHHWVLAILSFSKRCIFLYDSYEPSGHYSVVLDVIEKLGAIIPLCLEHCDYYVKKEIHVENHPRYKDKDSSDMFDVLFQENLPQQPSGSLDCGVYMVTYAECLSYGHKILATEFDPNAVRTRYAAILWDYGTRKQELNAHSDVEEPLRPPRQSRITSVTEVFDHIDVCFYYLRKKSNGHYAAVLAKIEKIAKIISLCLQACDFYVKKGIDHQSHPRYKDKESTDMFDVLFQDDLPQQPSGSLDCGVFMVMYAECLSYGHKVIASEFDLNALRIRYAVLLWDYGIRKQETNAISDVESPMRPARQSRITSVTEVVDI</sequence>